<evidence type="ECO:0000256" key="4">
    <source>
        <dbReference type="ARBA" id="ARBA00022741"/>
    </source>
</evidence>
<evidence type="ECO:0000313" key="8">
    <source>
        <dbReference type="EMBL" id="TMQ67088.1"/>
    </source>
</evidence>
<dbReference type="GO" id="GO:0032267">
    <property type="term" value="F:tRNA(Ile)-lysidine synthase activity"/>
    <property type="evidence" value="ECO:0007669"/>
    <property type="project" value="UniProtKB-EC"/>
</dbReference>
<dbReference type="PANTHER" id="PTHR43033">
    <property type="entry name" value="TRNA(ILE)-LYSIDINE SYNTHASE-RELATED"/>
    <property type="match status" value="1"/>
</dbReference>
<dbReference type="InterPro" id="IPR012795">
    <property type="entry name" value="tRNA_Ile_lys_synt_N"/>
</dbReference>
<dbReference type="HAMAP" id="MF_01161">
    <property type="entry name" value="tRNA_Ile_lys_synt"/>
    <property type="match status" value="1"/>
</dbReference>
<accession>A0A538TU11</accession>
<dbReference type="SUPFAM" id="SSF52402">
    <property type="entry name" value="Adenine nucleotide alpha hydrolases-like"/>
    <property type="match status" value="1"/>
</dbReference>
<keyword evidence="5" id="KW-0067">ATP-binding</keyword>
<evidence type="ECO:0000256" key="2">
    <source>
        <dbReference type="ARBA" id="ARBA00022598"/>
    </source>
</evidence>
<feature type="non-terminal residue" evidence="8">
    <location>
        <position position="293"/>
    </location>
</feature>
<sequence length="293" mass="32043">MKPNPRDARLEYFAERSLQAHRLLPDEGPLLVAVSGGPDSVALLHFLAALRARTSRPSSVVAAHVNHGLRGAESDGDAAFVRDLAAGWGLAFVAADVGPLLRSSSEESARLARYDALRELAQSAGADRVATAHTADDQAETVLLRLLRGAGLRGLGGMPPRGRVRGIRLVRPLLDVTRDQVLEYMSRHRLPHRVDSSNGSRAPARNYLRLEILPRIRERMNPSAREAILRAAAAIRESDQYLAAESRRILPTLLERGGEGKISLDAALLLAYPKPLRTYLFRDAVQELNGDVR</sequence>
<dbReference type="Proteomes" id="UP000317691">
    <property type="component" value="Unassembled WGS sequence"/>
</dbReference>
<name>A0A538TU11_UNCEI</name>
<dbReference type="GO" id="GO:0008033">
    <property type="term" value="P:tRNA processing"/>
    <property type="evidence" value="ECO:0007669"/>
    <property type="project" value="UniProtKB-KW"/>
</dbReference>
<dbReference type="Pfam" id="PF01171">
    <property type="entry name" value="ATP_bind_3"/>
    <property type="match status" value="1"/>
</dbReference>
<comment type="catalytic activity">
    <reaction evidence="6">
        <text>cytidine(34) in tRNA(Ile2) + L-lysine + ATP = lysidine(34) in tRNA(Ile2) + AMP + diphosphate + H(+)</text>
        <dbReference type="Rhea" id="RHEA:43744"/>
        <dbReference type="Rhea" id="RHEA-COMP:10625"/>
        <dbReference type="Rhea" id="RHEA-COMP:10670"/>
        <dbReference type="ChEBI" id="CHEBI:15378"/>
        <dbReference type="ChEBI" id="CHEBI:30616"/>
        <dbReference type="ChEBI" id="CHEBI:32551"/>
        <dbReference type="ChEBI" id="CHEBI:33019"/>
        <dbReference type="ChEBI" id="CHEBI:82748"/>
        <dbReference type="ChEBI" id="CHEBI:83665"/>
        <dbReference type="ChEBI" id="CHEBI:456215"/>
        <dbReference type="EC" id="6.3.4.19"/>
    </reaction>
</comment>
<keyword evidence="2" id="KW-0436">Ligase</keyword>
<protein>
    <recommendedName>
        <fullName evidence="1">tRNA(Ile)-lysidine synthetase</fullName>
        <ecNumber evidence="1">6.3.4.19</ecNumber>
    </recommendedName>
</protein>
<dbReference type="EMBL" id="VBOZ01000004">
    <property type="protein sequence ID" value="TMQ67088.1"/>
    <property type="molecule type" value="Genomic_DNA"/>
</dbReference>
<proteinExistence type="inferred from homology"/>
<organism evidence="8 9">
    <name type="scientific">Eiseniibacteriota bacterium</name>
    <dbReference type="NCBI Taxonomy" id="2212470"/>
    <lineage>
        <taxon>Bacteria</taxon>
        <taxon>Candidatus Eiseniibacteriota</taxon>
    </lineage>
</organism>
<keyword evidence="3" id="KW-0819">tRNA processing</keyword>
<feature type="domain" description="tRNA(Ile)-lysidine/2-thiocytidine synthase N-terminal" evidence="7">
    <location>
        <begin position="30"/>
        <end position="210"/>
    </location>
</feature>
<reference evidence="8 9" key="1">
    <citation type="journal article" date="2019" name="Nat. Microbiol.">
        <title>Mediterranean grassland soil C-N compound turnover is dependent on rainfall and depth, and is mediated by genomically divergent microorganisms.</title>
        <authorList>
            <person name="Diamond S."/>
            <person name="Andeer P.F."/>
            <person name="Li Z."/>
            <person name="Crits-Christoph A."/>
            <person name="Burstein D."/>
            <person name="Anantharaman K."/>
            <person name="Lane K.R."/>
            <person name="Thomas B.C."/>
            <person name="Pan C."/>
            <person name="Northen T.R."/>
            <person name="Banfield J.F."/>
        </authorList>
    </citation>
    <scope>NUCLEOTIDE SEQUENCE [LARGE SCALE GENOMIC DNA]</scope>
    <source>
        <strain evidence="8">WS_9</strain>
    </source>
</reference>
<dbReference type="InterPro" id="IPR012094">
    <property type="entry name" value="tRNA_Ile_lys_synt"/>
</dbReference>
<keyword evidence="4" id="KW-0547">Nucleotide-binding</keyword>
<evidence type="ECO:0000256" key="1">
    <source>
        <dbReference type="ARBA" id="ARBA00013267"/>
    </source>
</evidence>
<evidence type="ECO:0000259" key="7">
    <source>
        <dbReference type="Pfam" id="PF01171"/>
    </source>
</evidence>
<dbReference type="InterPro" id="IPR011063">
    <property type="entry name" value="TilS/TtcA_N"/>
</dbReference>
<dbReference type="NCBIfam" id="TIGR02432">
    <property type="entry name" value="lysidine_TilS_N"/>
    <property type="match status" value="1"/>
</dbReference>
<evidence type="ECO:0000256" key="3">
    <source>
        <dbReference type="ARBA" id="ARBA00022694"/>
    </source>
</evidence>
<evidence type="ECO:0000256" key="5">
    <source>
        <dbReference type="ARBA" id="ARBA00022840"/>
    </source>
</evidence>
<dbReference type="EC" id="6.3.4.19" evidence="1"/>
<evidence type="ECO:0000313" key="9">
    <source>
        <dbReference type="Proteomes" id="UP000317691"/>
    </source>
</evidence>
<comment type="caution">
    <text evidence="8">The sequence shown here is derived from an EMBL/GenBank/DDBJ whole genome shotgun (WGS) entry which is preliminary data.</text>
</comment>
<evidence type="ECO:0000256" key="6">
    <source>
        <dbReference type="ARBA" id="ARBA00048539"/>
    </source>
</evidence>
<gene>
    <name evidence="8" type="primary">tilS</name>
    <name evidence="8" type="ORF">E6K79_00745</name>
</gene>
<dbReference type="PANTHER" id="PTHR43033:SF1">
    <property type="entry name" value="TRNA(ILE)-LYSIDINE SYNTHASE-RELATED"/>
    <property type="match status" value="1"/>
</dbReference>
<dbReference type="CDD" id="cd01992">
    <property type="entry name" value="TilS_N"/>
    <property type="match status" value="1"/>
</dbReference>
<dbReference type="Gene3D" id="3.40.50.620">
    <property type="entry name" value="HUPs"/>
    <property type="match status" value="1"/>
</dbReference>
<dbReference type="GO" id="GO:0005524">
    <property type="term" value="F:ATP binding"/>
    <property type="evidence" value="ECO:0007669"/>
    <property type="project" value="UniProtKB-KW"/>
</dbReference>
<dbReference type="AlphaFoldDB" id="A0A538TU11"/>
<dbReference type="InterPro" id="IPR014729">
    <property type="entry name" value="Rossmann-like_a/b/a_fold"/>
</dbReference>